<protein>
    <submittedName>
        <fullName evidence="1">Uncharacterized protein</fullName>
    </submittedName>
</protein>
<organism evidence="1 2">
    <name type="scientific">Collybiopsis luxurians FD-317 M1</name>
    <dbReference type="NCBI Taxonomy" id="944289"/>
    <lineage>
        <taxon>Eukaryota</taxon>
        <taxon>Fungi</taxon>
        <taxon>Dikarya</taxon>
        <taxon>Basidiomycota</taxon>
        <taxon>Agaricomycotina</taxon>
        <taxon>Agaricomycetes</taxon>
        <taxon>Agaricomycetidae</taxon>
        <taxon>Agaricales</taxon>
        <taxon>Marasmiineae</taxon>
        <taxon>Omphalotaceae</taxon>
        <taxon>Collybiopsis</taxon>
        <taxon>Collybiopsis luxurians</taxon>
    </lineage>
</organism>
<feature type="non-terminal residue" evidence="1">
    <location>
        <position position="59"/>
    </location>
</feature>
<dbReference type="Pfam" id="PF11654">
    <property type="entry name" value="NCE101"/>
    <property type="match status" value="1"/>
</dbReference>
<dbReference type="InterPro" id="IPR024242">
    <property type="entry name" value="NCE101"/>
</dbReference>
<evidence type="ECO:0000313" key="1">
    <source>
        <dbReference type="EMBL" id="KIK57738.1"/>
    </source>
</evidence>
<proteinExistence type="predicted"/>
<feature type="non-terminal residue" evidence="1">
    <location>
        <position position="1"/>
    </location>
</feature>
<sequence>LSRGLDPVLGVFTGFFAYYLHETHPRNPLPADQRLLELIRWKWSRWQTERQEKLNARDN</sequence>
<dbReference type="PANTHER" id="PTHR28011:SF1">
    <property type="entry name" value="NON-CLASSICAL EXPORT PROTEIN 1"/>
    <property type="match status" value="1"/>
</dbReference>
<name>A0A0D0CQK9_9AGAR</name>
<keyword evidence="2" id="KW-1185">Reference proteome</keyword>
<evidence type="ECO:0000313" key="2">
    <source>
        <dbReference type="Proteomes" id="UP000053593"/>
    </source>
</evidence>
<dbReference type="HOGENOM" id="CLU_188578_0_1_1"/>
<dbReference type="OrthoDB" id="2155101at2759"/>
<dbReference type="PANTHER" id="PTHR28011">
    <property type="entry name" value="NON-CLASSICAL EXPORT PROTEIN 1"/>
    <property type="match status" value="1"/>
</dbReference>
<dbReference type="GO" id="GO:0009306">
    <property type="term" value="P:protein secretion"/>
    <property type="evidence" value="ECO:0007669"/>
    <property type="project" value="InterPro"/>
</dbReference>
<dbReference type="Proteomes" id="UP000053593">
    <property type="component" value="Unassembled WGS sequence"/>
</dbReference>
<gene>
    <name evidence="1" type="ORF">GYMLUDRAFT_228785</name>
</gene>
<dbReference type="EMBL" id="KN834789">
    <property type="protein sequence ID" value="KIK57738.1"/>
    <property type="molecule type" value="Genomic_DNA"/>
</dbReference>
<dbReference type="AlphaFoldDB" id="A0A0D0CQK9"/>
<accession>A0A0D0CQK9</accession>
<reference evidence="1 2" key="1">
    <citation type="submission" date="2014-04" db="EMBL/GenBank/DDBJ databases">
        <title>Evolutionary Origins and Diversification of the Mycorrhizal Mutualists.</title>
        <authorList>
            <consortium name="DOE Joint Genome Institute"/>
            <consortium name="Mycorrhizal Genomics Consortium"/>
            <person name="Kohler A."/>
            <person name="Kuo A."/>
            <person name="Nagy L.G."/>
            <person name="Floudas D."/>
            <person name="Copeland A."/>
            <person name="Barry K.W."/>
            <person name="Cichocki N."/>
            <person name="Veneault-Fourrey C."/>
            <person name="LaButti K."/>
            <person name="Lindquist E.A."/>
            <person name="Lipzen A."/>
            <person name="Lundell T."/>
            <person name="Morin E."/>
            <person name="Murat C."/>
            <person name="Riley R."/>
            <person name="Ohm R."/>
            <person name="Sun H."/>
            <person name="Tunlid A."/>
            <person name="Henrissat B."/>
            <person name="Grigoriev I.V."/>
            <person name="Hibbett D.S."/>
            <person name="Martin F."/>
        </authorList>
    </citation>
    <scope>NUCLEOTIDE SEQUENCE [LARGE SCALE GENOMIC DNA]</scope>
    <source>
        <strain evidence="1 2">FD-317 M1</strain>
    </source>
</reference>